<proteinExistence type="predicted"/>
<accession>A0ACC2IPU5</accession>
<dbReference type="Proteomes" id="UP001153331">
    <property type="component" value="Unassembled WGS sequence"/>
</dbReference>
<reference evidence="1" key="1">
    <citation type="submission" date="2022-11" db="EMBL/GenBank/DDBJ databases">
        <title>Genome Sequence of Boeremia exigua.</title>
        <authorList>
            <person name="Buettner E."/>
        </authorList>
    </citation>
    <scope>NUCLEOTIDE SEQUENCE</scope>
    <source>
        <strain evidence="1">CU02</strain>
    </source>
</reference>
<comment type="caution">
    <text evidence="1">The sequence shown here is derived from an EMBL/GenBank/DDBJ whole genome shotgun (WGS) entry which is preliminary data.</text>
</comment>
<keyword evidence="2" id="KW-1185">Reference proteome</keyword>
<evidence type="ECO:0000313" key="2">
    <source>
        <dbReference type="Proteomes" id="UP001153331"/>
    </source>
</evidence>
<organism evidence="1 2">
    <name type="scientific">Boeremia exigua</name>
    <dbReference type="NCBI Taxonomy" id="749465"/>
    <lineage>
        <taxon>Eukaryota</taxon>
        <taxon>Fungi</taxon>
        <taxon>Dikarya</taxon>
        <taxon>Ascomycota</taxon>
        <taxon>Pezizomycotina</taxon>
        <taxon>Dothideomycetes</taxon>
        <taxon>Pleosporomycetidae</taxon>
        <taxon>Pleosporales</taxon>
        <taxon>Pleosporineae</taxon>
        <taxon>Didymellaceae</taxon>
        <taxon>Boeremia</taxon>
    </lineage>
</organism>
<dbReference type="EMBL" id="JAPHNI010000062">
    <property type="protein sequence ID" value="KAJ8117213.1"/>
    <property type="molecule type" value="Genomic_DNA"/>
</dbReference>
<protein>
    <submittedName>
        <fullName evidence="1">Uncharacterized protein</fullName>
    </submittedName>
</protein>
<name>A0ACC2IPU5_9PLEO</name>
<evidence type="ECO:0000313" key="1">
    <source>
        <dbReference type="EMBL" id="KAJ8117213.1"/>
    </source>
</evidence>
<gene>
    <name evidence="1" type="ORF">OPT61_g1544</name>
</gene>
<sequence length="278" mass="27767">MDALNQDAISPNPARPSIMTIKSLVVGLAALSAVSASPVPQWEDDTNTPSIVGGVPAVAGDFPFIVSLQRNGAHMCGGSLLNANTVLTAAHCVDGITAAGLTVRAGTLSRSSGGVVSVVSSFRINPQYNRSLADKDLAVLTLQTPIATSSTIGYATLAAAGSDPADGSGARTAGWGNTQSASESSANLRKVDVPIVGRATCVANYQLDSPPKTVTADMVCAGLAAGGKDSCQGDSGGPLVDASTGTLIGVVSWGTGCALAGFPGVYARVSSMRSFIGL</sequence>